<dbReference type="InterPro" id="IPR036280">
    <property type="entry name" value="Multihaem_cyt_sf"/>
</dbReference>
<dbReference type="SUPFAM" id="SSF49464">
    <property type="entry name" value="Carboxypeptidase regulatory domain-like"/>
    <property type="match status" value="1"/>
</dbReference>
<keyword evidence="2" id="KW-0349">Heme</keyword>
<dbReference type="PROSITE" id="PS51257">
    <property type="entry name" value="PROKAR_LIPOPROTEIN"/>
    <property type="match status" value="1"/>
</dbReference>
<sequence>MRSNQTAGLIKYLALCSILLLAALMFGCSGDNGKDASAAGTVSGKVVDTYGNNVAGATVATSINSDPFNATTDASGSYALTLAPGPRTFTVSAPGYISYSQSLEAVAGKTTTLNVTLNPSGPAAVTAARADAVNPVLPGSQLALTAKLFKFDPALANQTPTYAWSVVSGPAVTFSDPNAANPTVTLASAAAFKKYLVEMAAPLYKVSPDEPPVPINRYQVVPFSYEQAMSQGNTTKLKVTATIGGKSYTSTISVAARIPAVPSTGLQNVPVKQPVVLEGQVPFKDANGNLVFTPRTTWNWSVVGPGGPVTVNDPTTAYPDFTPATAGTYVVSEGGAVVLQVFAGTYAGMMAAAATPDAGCNGCHNDKVTSWLQTGHKDVLYAGIREPLPDGHYAMTCTPCHTVGNGATGSNGFADAAAAEGLTNFTKLQGDLNAEADFWKSNPNSAKLAGIQCENCHGPQANSGQHQVSPNDGSPIAVNSRVSYSANVCATCHARAPKHGRFSQWKNSGHASYATVTFNSNPDGTLSASCACCHTAQGFKAYTKILPTANGNRALTALPASLTVNNAEPITCSACHLVHSEGKSVAAEVGNAYQDVNAANLTPVGSIAGSTYMLPSGFAANGVGKGALCIACHNSRQGISGGAPFLHEDGDTKFGTLASYGAPHEACQGDVLMGRNAYWMGTSRYNSPQTRSKHSYIADTCVTCHMELTTLDLTLAEPGQTRHDFKATTDVCNKCHTSYSAESVQSTFDAKLQAIKAAVGYAILQIKFDNVIPANTSAVLVANRSGMVDVTTASGTKRWFINDKTGQDAFLADPNNGGALVQGCTDNGNGTANCTGYLANATVTFNANATVTAAGVNGIIAKALWNTVLVQDDASRGVHNPAFTFEVLDNTYAHVGTWTP</sequence>
<name>A0A6V8MIR9_9BACT</name>
<dbReference type="Gene3D" id="2.60.40.1120">
    <property type="entry name" value="Carboxypeptidase-like, regulatory domain"/>
    <property type="match status" value="1"/>
</dbReference>
<dbReference type="Pfam" id="PF13620">
    <property type="entry name" value="CarboxypepD_reg"/>
    <property type="match status" value="1"/>
</dbReference>
<dbReference type="Gene3D" id="1.10.3820.10">
    <property type="entry name" value="Di-heme elbow motif domain"/>
    <property type="match status" value="1"/>
</dbReference>
<evidence type="ECO:0000256" key="6">
    <source>
        <dbReference type="SAM" id="SignalP"/>
    </source>
</evidence>
<dbReference type="GO" id="GO:0046872">
    <property type="term" value="F:metal ion binding"/>
    <property type="evidence" value="ECO:0007669"/>
    <property type="project" value="UniProtKB-KW"/>
</dbReference>
<feature type="signal peptide" evidence="6">
    <location>
        <begin position="1"/>
        <end position="22"/>
    </location>
</feature>
<keyword evidence="5" id="KW-0408">Iron</keyword>
<feature type="chain" id="PRO_5028092667" evidence="6">
    <location>
        <begin position="23"/>
        <end position="900"/>
    </location>
</feature>
<evidence type="ECO:0000256" key="5">
    <source>
        <dbReference type="ARBA" id="ARBA00023004"/>
    </source>
</evidence>
<keyword evidence="8" id="KW-1185">Reference proteome</keyword>
<dbReference type="RefSeq" id="WP_183354526.1">
    <property type="nucleotide sequence ID" value="NZ_BLXX01000005.1"/>
</dbReference>
<organism evidence="7 8">
    <name type="scientific">Geomonas silvestris</name>
    <dbReference type="NCBI Taxonomy" id="2740184"/>
    <lineage>
        <taxon>Bacteria</taxon>
        <taxon>Pseudomonadati</taxon>
        <taxon>Thermodesulfobacteriota</taxon>
        <taxon>Desulfuromonadia</taxon>
        <taxon>Geobacterales</taxon>
        <taxon>Geobacteraceae</taxon>
        <taxon>Geomonas</taxon>
    </lineage>
</organism>
<dbReference type="InterPro" id="IPR008969">
    <property type="entry name" value="CarboxyPept-like_regulatory"/>
</dbReference>
<comment type="caution">
    <text evidence="7">The sequence shown here is derived from an EMBL/GenBank/DDBJ whole genome shotgun (WGS) entry which is preliminary data.</text>
</comment>
<evidence type="ECO:0000313" key="8">
    <source>
        <dbReference type="Proteomes" id="UP000556026"/>
    </source>
</evidence>
<proteinExistence type="predicted"/>
<evidence type="ECO:0000256" key="2">
    <source>
        <dbReference type="ARBA" id="ARBA00022617"/>
    </source>
</evidence>
<dbReference type="InterPro" id="IPR038266">
    <property type="entry name" value="NapC/NirT_cytc_sf"/>
</dbReference>
<evidence type="ECO:0000313" key="7">
    <source>
        <dbReference type="EMBL" id="GFO59693.1"/>
    </source>
</evidence>
<dbReference type="SUPFAM" id="SSF48695">
    <property type="entry name" value="Multiheme cytochromes"/>
    <property type="match status" value="1"/>
</dbReference>
<evidence type="ECO:0000256" key="4">
    <source>
        <dbReference type="ARBA" id="ARBA00022982"/>
    </source>
</evidence>
<keyword evidence="4" id="KW-0249">Electron transport</keyword>
<evidence type="ECO:0000256" key="3">
    <source>
        <dbReference type="ARBA" id="ARBA00022723"/>
    </source>
</evidence>
<accession>A0A6V8MIR9</accession>
<dbReference type="AlphaFoldDB" id="A0A6V8MIR9"/>
<keyword evidence="1" id="KW-0813">Transport</keyword>
<gene>
    <name evidence="7" type="ORF">GMST_20180</name>
</gene>
<dbReference type="EMBL" id="BLXX01000005">
    <property type="protein sequence ID" value="GFO59693.1"/>
    <property type="molecule type" value="Genomic_DNA"/>
</dbReference>
<dbReference type="Gene3D" id="1.10.1130.10">
    <property type="entry name" value="Flavocytochrome C3, Chain A"/>
    <property type="match status" value="1"/>
</dbReference>
<protein>
    <submittedName>
        <fullName evidence="7">Uncharacterized protein</fullName>
    </submittedName>
</protein>
<keyword evidence="6" id="KW-0732">Signal</keyword>
<evidence type="ECO:0000256" key="1">
    <source>
        <dbReference type="ARBA" id="ARBA00022448"/>
    </source>
</evidence>
<dbReference type="Proteomes" id="UP000556026">
    <property type="component" value="Unassembled WGS sequence"/>
</dbReference>
<keyword evidence="3" id="KW-0479">Metal-binding</keyword>
<reference evidence="8" key="1">
    <citation type="submission" date="2020-06" db="EMBL/GenBank/DDBJ databases">
        <title>Draft genomic sequence of Geomonas sp. Red330.</title>
        <authorList>
            <person name="Itoh H."/>
            <person name="Zhenxing X."/>
            <person name="Ushijima N."/>
            <person name="Masuda Y."/>
            <person name="Shiratori Y."/>
            <person name="Senoo K."/>
        </authorList>
    </citation>
    <scope>NUCLEOTIDE SEQUENCE [LARGE SCALE GENOMIC DNA]</scope>
    <source>
        <strain evidence="8">Red330</strain>
    </source>
</reference>